<accession>A0ACB9AUW5</accession>
<proteinExistence type="predicted"/>
<organism evidence="1 2">
    <name type="scientific">Smallanthus sonchifolius</name>
    <dbReference type="NCBI Taxonomy" id="185202"/>
    <lineage>
        <taxon>Eukaryota</taxon>
        <taxon>Viridiplantae</taxon>
        <taxon>Streptophyta</taxon>
        <taxon>Embryophyta</taxon>
        <taxon>Tracheophyta</taxon>
        <taxon>Spermatophyta</taxon>
        <taxon>Magnoliopsida</taxon>
        <taxon>eudicotyledons</taxon>
        <taxon>Gunneridae</taxon>
        <taxon>Pentapetalae</taxon>
        <taxon>asterids</taxon>
        <taxon>campanulids</taxon>
        <taxon>Asterales</taxon>
        <taxon>Asteraceae</taxon>
        <taxon>Asteroideae</taxon>
        <taxon>Heliantheae alliance</taxon>
        <taxon>Millerieae</taxon>
        <taxon>Smallanthus</taxon>
    </lineage>
</organism>
<reference evidence="2" key="1">
    <citation type="journal article" date="2022" name="Mol. Ecol. Resour.">
        <title>The genomes of chicory, endive, great burdock and yacon provide insights into Asteraceae palaeo-polyploidization history and plant inulin production.</title>
        <authorList>
            <person name="Fan W."/>
            <person name="Wang S."/>
            <person name="Wang H."/>
            <person name="Wang A."/>
            <person name="Jiang F."/>
            <person name="Liu H."/>
            <person name="Zhao H."/>
            <person name="Xu D."/>
            <person name="Zhang Y."/>
        </authorList>
    </citation>
    <scope>NUCLEOTIDE SEQUENCE [LARGE SCALE GENOMIC DNA]</scope>
    <source>
        <strain evidence="2">cv. Yunnan</strain>
    </source>
</reference>
<evidence type="ECO:0000313" key="1">
    <source>
        <dbReference type="EMBL" id="KAI3713513.1"/>
    </source>
</evidence>
<comment type="caution">
    <text evidence="1">The sequence shown here is derived from an EMBL/GenBank/DDBJ whole genome shotgun (WGS) entry which is preliminary data.</text>
</comment>
<protein>
    <submittedName>
        <fullName evidence="1">Uncharacterized protein</fullName>
    </submittedName>
</protein>
<gene>
    <name evidence="1" type="ORF">L1987_72091</name>
</gene>
<name>A0ACB9AUW5_9ASTR</name>
<reference evidence="1 2" key="2">
    <citation type="journal article" date="2022" name="Mol. Ecol. Resour.">
        <title>The genomes of chicory, endive, great burdock and yacon provide insights into Asteraceae paleo-polyploidization history and plant inulin production.</title>
        <authorList>
            <person name="Fan W."/>
            <person name="Wang S."/>
            <person name="Wang H."/>
            <person name="Wang A."/>
            <person name="Jiang F."/>
            <person name="Liu H."/>
            <person name="Zhao H."/>
            <person name="Xu D."/>
            <person name="Zhang Y."/>
        </authorList>
    </citation>
    <scope>NUCLEOTIDE SEQUENCE [LARGE SCALE GENOMIC DNA]</scope>
    <source>
        <strain evidence="2">cv. Yunnan</strain>
        <tissue evidence="1">Leaves</tissue>
    </source>
</reference>
<sequence length="838" mass="91238">MGCASSKHVEAGTVDVYRPPATSFAVFDINTIKEPWLPVDEPELVDEKPPPEKNPTHLPSPIIESIDNDEDAPRPWEEVSKELEDLKPTLNSPKPTPPPAATPPAPSPEPAKKIKRKSFSFHTLEELENNTKAASKPAPVLKKTESYNELSKFGPRLKRTDPGTKSGSQTGSIPPPVLEGYKSLKDNPFLLRDKEEREKQGLPTLFMKRDPLEDYPEICPPGGSEKVVIYLTSLGGIRRTYEDCNRVRSIMELHGFLYEERDISLHGEFRTQLKELLGESVTVPRMFVKGRYIGGVDEIVGLNETGRLRRILSRVGIEREVGRQACEGCGGARFVPCLDCGGSCKIAVDGKKEKERCPECNENGLIYCPIIATTCNSALVFKTKDPGNNGAYLLRYNRFRDSKSGPIKAMAPLTISPPKRETDPKKRVVITGMGVVSVFGNDVNTFYEKLLEGQSGITVIDKFDASTFTVRFAGQIRNFSSVGYVDGKNDRRLDDCWRYCLVAGRKALDDANLGQKVLETIDRTRIGVLVGSGMGGLTTFSNGVEALIQKGFKKITPFFIPYSITNMGSALLAIDAGLMGPNYSISTACATANYCFYAAANHIRRGEADIMVVGGTEAAVNPTGIGGFIACRALSQRNDEPHKASRPWDQDRDGFVIGEGAGVLIMESLEHATKRGANIIAEYLGGAITCDAHHMTDPRKDGLGISSCITKCLEHAGVSPEEVNYVNCHATSTLAGDLAEVIAIKKIFKDTSQMKMNGTKSMIGHGLGAAGGLEAIACLKAITTGWLHPTINQDNLEPEVDIDTVPYVKKQHEVNVAISNSFGFGGHNSVVAFAPFKP</sequence>
<dbReference type="Proteomes" id="UP001056120">
    <property type="component" value="Linkage Group LG24"/>
</dbReference>
<dbReference type="EMBL" id="CM042041">
    <property type="protein sequence ID" value="KAI3713513.1"/>
    <property type="molecule type" value="Genomic_DNA"/>
</dbReference>
<evidence type="ECO:0000313" key="2">
    <source>
        <dbReference type="Proteomes" id="UP001056120"/>
    </source>
</evidence>
<keyword evidence="2" id="KW-1185">Reference proteome</keyword>